<dbReference type="SMART" id="SM00388">
    <property type="entry name" value="HisKA"/>
    <property type="match status" value="1"/>
</dbReference>
<evidence type="ECO:0000313" key="17">
    <source>
        <dbReference type="EMBL" id="OME91530.1"/>
    </source>
</evidence>
<dbReference type="InterPro" id="IPR003594">
    <property type="entry name" value="HATPase_dom"/>
</dbReference>
<evidence type="ECO:0000256" key="11">
    <source>
        <dbReference type="ARBA" id="ARBA00022989"/>
    </source>
</evidence>
<dbReference type="SMART" id="SM00387">
    <property type="entry name" value="HATPase_c"/>
    <property type="match status" value="1"/>
</dbReference>
<evidence type="ECO:0000259" key="15">
    <source>
        <dbReference type="PROSITE" id="PS50109"/>
    </source>
</evidence>
<evidence type="ECO:0000256" key="3">
    <source>
        <dbReference type="ARBA" id="ARBA00012438"/>
    </source>
</evidence>
<keyword evidence="11 14" id="KW-1133">Transmembrane helix</keyword>
<evidence type="ECO:0000256" key="6">
    <source>
        <dbReference type="ARBA" id="ARBA00022679"/>
    </source>
</evidence>
<dbReference type="GO" id="GO:0005886">
    <property type="term" value="C:plasma membrane"/>
    <property type="evidence" value="ECO:0007669"/>
    <property type="project" value="UniProtKB-SubCell"/>
</dbReference>
<proteinExistence type="predicted"/>
<keyword evidence="12" id="KW-0902">Two-component regulatory system</keyword>
<keyword evidence="4" id="KW-1003">Cell membrane</keyword>
<dbReference type="Gene3D" id="1.10.287.130">
    <property type="match status" value="1"/>
</dbReference>
<dbReference type="GO" id="GO:0000155">
    <property type="term" value="F:phosphorelay sensor kinase activity"/>
    <property type="evidence" value="ECO:0007669"/>
    <property type="project" value="InterPro"/>
</dbReference>
<dbReference type="FunFam" id="1.10.287.130:FF:000001">
    <property type="entry name" value="Two-component sensor histidine kinase"/>
    <property type="match status" value="1"/>
</dbReference>
<protein>
    <recommendedName>
        <fullName evidence="3">histidine kinase</fullName>
        <ecNumber evidence="3">2.7.13.3</ecNumber>
    </recommendedName>
</protein>
<evidence type="ECO:0000256" key="1">
    <source>
        <dbReference type="ARBA" id="ARBA00000085"/>
    </source>
</evidence>
<dbReference type="InterPro" id="IPR036097">
    <property type="entry name" value="HisK_dim/P_sf"/>
</dbReference>
<evidence type="ECO:0000256" key="7">
    <source>
        <dbReference type="ARBA" id="ARBA00022692"/>
    </source>
</evidence>
<dbReference type="CDD" id="cd00082">
    <property type="entry name" value="HisKA"/>
    <property type="match status" value="1"/>
</dbReference>
<evidence type="ECO:0000313" key="18">
    <source>
        <dbReference type="Proteomes" id="UP000187074"/>
    </source>
</evidence>
<feature type="domain" description="Histidine kinase" evidence="15">
    <location>
        <begin position="239"/>
        <end position="450"/>
    </location>
</feature>
<evidence type="ECO:0000259" key="16">
    <source>
        <dbReference type="PROSITE" id="PS50885"/>
    </source>
</evidence>
<organism evidence="17 18">
    <name type="scientific">Paenibacillus lautus</name>
    <name type="common">Bacillus lautus</name>
    <dbReference type="NCBI Taxonomy" id="1401"/>
    <lineage>
        <taxon>Bacteria</taxon>
        <taxon>Bacillati</taxon>
        <taxon>Bacillota</taxon>
        <taxon>Bacilli</taxon>
        <taxon>Bacillales</taxon>
        <taxon>Paenibacillaceae</taxon>
        <taxon>Paenibacillus</taxon>
    </lineage>
</organism>
<keyword evidence="9 17" id="KW-0418">Kinase</keyword>
<comment type="subcellular location">
    <subcellularLocation>
        <location evidence="2">Cell membrane</location>
        <topology evidence="2">Multi-pass membrane protein</topology>
    </subcellularLocation>
</comment>
<keyword evidence="5" id="KW-0597">Phosphoprotein</keyword>
<evidence type="ECO:0000256" key="12">
    <source>
        <dbReference type="ARBA" id="ARBA00023012"/>
    </source>
</evidence>
<dbReference type="PANTHER" id="PTHR45436:SF5">
    <property type="entry name" value="SENSOR HISTIDINE KINASE TRCS"/>
    <property type="match status" value="1"/>
</dbReference>
<reference evidence="17 18" key="1">
    <citation type="submission" date="2016-11" db="EMBL/GenBank/DDBJ databases">
        <title>Paenibacillus species isolates.</title>
        <authorList>
            <person name="Beno S.M."/>
        </authorList>
    </citation>
    <scope>NUCLEOTIDE SEQUENCE [LARGE SCALE GENOMIC DNA]</scope>
    <source>
        <strain evidence="17 18">FSL F4-0100</strain>
    </source>
</reference>
<dbReference type="InterPro" id="IPR003661">
    <property type="entry name" value="HisK_dim/P_dom"/>
</dbReference>
<feature type="transmembrane region" description="Helical" evidence="14">
    <location>
        <begin position="7"/>
        <end position="30"/>
    </location>
</feature>
<dbReference type="InterPro" id="IPR036890">
    <property type="entry name" value="HATPase_C_sf"/>
</dbReference>
<dbReference type="InterPro" id="IPR003660">
    <property type="entry name" value="HAMP_dom"/>
</dbReference>
<evidence type="ECO:0000256" key="14">
    <source>
        <dbReference type="SAM" id="Phobius"/>
    </source>
</evidence>
<comment type="catalytic activity">
    <reaction evidence="1">
        <text>ATP + protein L-histidine = ADP + protein N-phospho-L-histidine.</text>
        <dbReference type="EC" id="2.7.13.3"/>
    </reaction>
</comment>
<dbReference type="Pfam" id="PF00672">
    <property type="entry name" value="HAMP"/>
    <property type="match status" value="1"/>
</dbReference>
<dbReference type="Gene3D" id="6.10.340.10">
    <property type="match status" value="1"/>
</dbReference>
<dbReference type="RefSeq" id="WP_076323922.1">
    <property type="nucleotide sequence ID" value="NZ_MRTF01000006.1"/>
</dbReference>
<dbReference type="PROSITE" id="PS50109">
    <property type="entry name" value="HIS_KIN"/>
    <property type="match status" value="1"/>
</dbReference>
<evidence type="ECO:0000256" key="13">
    <source>
        <dbReference type="ARBA" id="ARBA00023136"/>
    </source>
</evidence>
<sequence length="450" mass="50821">MKLSSKIHLYSSVLMAAILIVMNLSVYYVFSKMTVDSQLEQAEAEDSRISREMAKAADTIPVGELLRSYVPLDGKIQLLGPNERYPSTWVTSSGEDMDELKLPYDTKRQVKVVEYENIRYTMVSLPLIWRDGVVVNIQVARSLAATMETLQVLRIVLVAVTAIALVPVIISTRILGRLIVQPITALIQTMREIRQSGRFRRIELKEKSKDELVEMGAAFNDMITLLESNHARQEQFVSNASHELKTPLTIIESYASLLKRRGLDRPELFMESVEAIHSEAIRMKELTEQLLLLARNQDQWQVEMEQVDLVTLSESSARAFRDAYNRTVEVEADGGVLGWTDSRRLKQLLFILLDNARKYSDEHIVIQVGRKPAEVYIRVIDRGIGIAKDELEHVFDRFYRVDEARTRRGEGAGLGLSLAKDIAEAISASIELDSLPGMGTTATIRLQATK</sequence>
<dbReference type="Pfam" id="PF00512">
    <property type="entry name" value="HisKA"/>
    <property type="match status" value="1"/>
</dbReference>
<keyword evidence="6" id="KW-0808">Transferase</keyword>
<name>A0A1R1AZM2_PAELA</name>
<dbReference type="InterPro" id="IPR005467">
    <property type="entry name" value="His_kinase_dom"/>
</dbReference>
<dbReference type="InterPro" id="IPR004358">
    <property type="entry name" value="Sig_transdc_His_kin-like_C"/>
</dbReference>
<keyword evidence="8" id="KW-0547">Nucleotide-binding</keyword>
<dbReference type="Pfam" id="PF02518">
    <property type="entry name" value="HATPase_c"/>
    <property type="match status" value="1"/>
</dbReference>
<comment type="caution">
    <text evidence="17">The sequence shown here is derived from an EMBL/GenBank/DDBJ whole genome shotgun (WGS) entry which is preliminary data.</text>
</comment>
<dbReference type="InterPro" id="IPR050428">
    <property type="entry name" value="TCS_sensor_his_kinase"/>
</dbReference>
<feature type="domain" description="HAMP" evidence="16">
    <location>
        <begin position="177"/>
        <end position="231"/>
    </location>
</feature>
<evidence type="ECO:0000256" key="5">
    <source>
        <dbReference type="ARBA" id="ARBA00022553"/>
    </source>
</evidence>
<dbReference type="EC" id="2.7.13.3" evidence="3"/>
<dbReference type="STRING" id="1401.BK123_18925"/>
<evidence type="ECO:0000256" key="2">
    <source>
        <dbReference type="ARBA" id="ARBA00004651"/>
    </source>
</evidence>
<dbReference type="EMBL" id="MRTF01000006">
    <property type="protein sequence ID" value="OME91530.1"/>
    <property type="molecule type" value="Genomic_DNA"/>
</dbReference>
<keyword evidence="7 14" id="KW-0812">Transmembrane</keyword>
<evidence type="ECO:0000256" key="8">
    <source>
        <dbReference type="ARBA" id="ARBA00022741"/>
    </source>
</evidence>
<evidence type="ECO:0000256" key="10">
    <source>
        <dbReference type="ARBA" id="ARBA00022840"/>
    </source>
</evidence>
<evidence type="ECO:0000256" key="9">
    <source>
        <dbReference type="ARBA" id="ARBA00022777"/>
    </source>
</evidence>
<dbReference type="Proteomes" id="UP000187074">
    <property type="component" value="Unassembled WGS sequence"/>
</dbReference>
<dbReference type="GO" id="GO:0005524">
    <property type="term" value="F:ATP binding"/>
    <property type="evidence" value="ECO:0007669"/>
    <property type="project" value="UniProtKB-KW"/>
</dbReference>
<accession>A0A1R1AZM2</accession>
<feature type="transmembrane region" description="Helical" evidence="14">
    <location>
        <begin position="152"/>
        <end position="170"/>
    </location>
</feature>
<dbReference type="PANTHER" id="PTHR45436">
    <property type="entry name" value="SENSOR HISTIDINE KINASE YKOH"/>
    <property type="match status" value="1"/>
</dbReference>
<gene>
    <name evidence="17" type="ORF">BK123_18925</name>
</gene>
<dbReference type="AlphaFoldDB" id="A0A1R1AZM2"/>
<dbReference type="OrthoDB" id="9786919at2"/>
<dbReference type="PRINTS" id="PR00344">
    <property type="entry name" value="BCTRLSENSOR"/>
</dbReference>
<keyword evidence="13 14" id="KW-0472">Membrane</keyword>
<dbReference type="PROSITE" id="PS50885">
    <property type="entry name" value="HAMP"/>
    <property type="match status" value="1"/>
</dbReference>
<dbReference type="Gene3D" id="3.30.565.10">
    <property type="entry name" value="Histidine kinase-like ATPase, C-terminal domain"/>
    <property type="match status" value="1"/>
</dbReference>
<dbReference type="SUPFAM" id="SSF47384">
    <property type="entry name" value="Homodimeric domain of signal transducing histidine kinase"/>
    <property type="match status" value="1"/>
</dbReference>
<keyword evidence="10" id="KW-0067">ATP-binding</keyword>
<dbReference type="CDD" id="cd06225">
    <property type="entry name" value="HAMP"/>
    <property type="match status" value="1"/>
</dbReference>
<dbReference type="SUPFAM" id="SSF55874">
    <property type="entry name" value="ATPase domain of HSP90 chaperone/DNA topoisomerase II/histidine kinase"/>
    <property type="match status" value="1"/>
</dbReference>
<evidence type="ECO:0000256" key="4">
    <source>
        <dbReference type="ARBA" id="ARBA00022475"/>
    </source>
</evidence>